<dbReference type="InterPro" id="IPR036846">
    <property type="entry name" value="GM2-AP_sf"/>
</dbReference>
<dbReference type="GO" id="GO:0008047">
    <property type="term" value="F:enzyme activator activity"/>
    <property type="evidence" value="ECO:0007669"/>
    <property type="project" value="InterPro"/>
</dbReference>
<dbReference type="PANTHER" id="PTHR17357:SF0">
    <property type="entry name" value="GANGLIOSIDE GM2 ACTIVATOR"/>
    <property type="match status" value="1"/>
</dbReference>
<dbReference type="GO" id="GO:0009898">
    <property type="term" value="C:cytoplasmic side of plasma membrane"/>
    <property type="evidence" value="ECO:0007669"/>
    <property type="project" value="TreeGrafter"/>
</dbReference>
<dbReference type="AlphaFoldDB" id="A0A224YLY9"/>
<evidence type="ECO:0000256" key="1">
    <source>
        <dbReference type="ARBA" id="ARBA00022729"/>
    </source>
</evidence>
<dbReference type="PANTHER" id="PTHR17357">
    <property type="entry name" value="GM2 GANGLIOSIDE ACTIVATOR PROTEIN"/>
    <property type="match status" value="1"/>
</dbReference>
<reference evidence="2" key="1">
    <citation type="journal article" date="2017" name="Parasit. Vectors">
        <title>Sialotranscriptomics of Rhipicephalus zambeziensis reveals intricate expression profiles of secretory proteins and suggests tight temporal transcriptional regulation during blood-feeding.</title>
        <authorList>
            <person name="de Castro M.H."/>
            <person name="de Klerk D."/>
            <person name="Pienaar R."/>
            <person name="Rees D.J.G."/>
            <person name="Mans B.J."/>
        </authorList>
    </citation>
    <scope>NUCLEOTIDE SEQUENCE</scope>
    <source>
        <tissue evidence="2">Salivary glands</tissue>
    </source>
</reference>
<dbReference type="Gene3D" id="2.70.220.10">
    <property type="entry name" value="Ganglioside GM2 activator"/>
    <property type="match status" value="1"/>
</dbReference>
<dbReference type="SUPFAM" id="SSF63707">
    <property type="entry name" value="Ganglioside M2 (gm2) activator"/>
    <property type="match status" value="1"/>
</dbReference>
<dbReference type="GO" id="GO:0006689">
    <property type="term" value="P:ganglioside catabolic process"/>
    <property type="evidence" value="ECO:0007669"/>
    <property type="project" value="InterPro"/>
</dbReference>
<name>A0A224YLY9_9ACAR</name>
<dbReference type="GO" id="GO:0005319">
    <property type="term" value="F:lipid transporter activity"/>
    <property type="evidence" value="ECO:0007669"/>
    <property type="project" value="TreeGrafter"/>
</dbReference>
<accession>A0A224YLY9</accession>
<evidence type="ECO:0000313" key="2">
    <source>
        <dbReference type="EMBL" id="MAA15571.1"/>
    </source>
</evidence>
<organism evidence="2">
    <name type="scientific">Rhipicephalus zambeziensis</name>
    <dbReference type="NCBI Taxonomy" id="60191"/>
    <lineage>
        <taxon>Eukaryota</taxon>
        <taxon>Metazoa</taxon>
        <taxon>Ecdysozoa</taxon>
        <taxon>Arthropoda</taxon>
        <taxon>Chelicerata</taxon>
        <taxon>Arachnida</taxon>
        <taxon>Acari</taxon>
        <taxon>Parasitiformes</taxon>
        <taxon>Ixodida</taxon>
        <taxon>Ixodoidea</taxon>
        <taxon>Ixodidae</taxon>
        <taxon>Rhipicephalinae</taxon>
        <taxon>Rhipicephalus</taxon>
        <taxon>Rhipicephalus</taxon>
    </lineage>
</organism>
<sequence length="184" mass="20433">MFSATSLTYSCTRFLDQSLRIALVFAIALTLPPSSHGDQIELKQCSDHQDARDIAIKSAEIKDLEVGKTFHVDVTVDSKKQFDSNPELKLDIFTSNKAKIPCVFGFGSCTYKLCGGTSAMEKLLSSPWDGKCPIKAQEYKKKVSFHLPHLVKPFIGDGRLHLRGEMMDGGKLVACQEFDVQVKM</sequence>
<protein>
    <submittedName>
        <fullName evidence="2">ML domain containing protein</fullName>
    </submittedName>
</protein>
<dbReference type="EMBL" id="GFPF01004425">
    <property type="protein sequence ID" value="MAA15571.1"/>
    <property type="molecule type" value="Transcribed_RNA"/>
</dbReference>
<dbReference type="InterPro" id="IPR028996">
    <property type="entry name" value="GM2-AP"/>
</dbReference>
<keyword evidence="1" id="KW-0732">Signal</keyword>
<proteinExistence type="predicted"/>